<evidence type="ECO:0000259" key="1">
    <source>
        <dbReference type="Pfam" id="PF13411"/>
    </source>
</evidence>
<name>A0AB37U9F0_9CYAN</name>
<dbReference type="Pfam" id="PF13411">
    <property type="entry name" value="MerR_1"/>
    <property type="match status" value="1"/>
</dbReference>
<keyword evidence="3" id="KW-1185">Reference proteome</keyword>
<accession>A0AB37U9F0</accession>
<proteinExistence type="predicted"/>
<dbReference type="AlphaFoldDB" id="A0AB37U9F0"/>
<organism evidence="2 3">
    <name type="scientific">Chroococcidiopsis cubana SAG 39.79</name>
    <dbReference type="NCBI Taxonomy" id="388085"/>
    <lineage>
        <taxon>Bacteria</taxon>
        <taxon>Bacillati</taxon>
        <taxon>Cyanobacteriota</taxon>
        <taxon>Cyanophyceae</taxon>
        <taxon>Chroococcidiopsidales</taxon>
        <taxon>Chroococcidiopsidaceae</taxon>
        <taxon>Chroococcidiopsis</taxon>
    </lineage>
</organism>
<feature type="domain" description="HTH merR-type" evidence="1">
    <location>
        <begin position="173"/>
        <end position="200"/>
    </location>
</feature>
<protein>
    <recommendedName>
        <fullName evidence="1">HTH merR-type domain-containing protein</fullName>
    </recommendedName>
</protein>
<reference evidence="2 3" key="1">
    <citation type="journal article" date="2019" name="Genome Biol. Evol.">
        <title>Day and night: Metabolic profiles and evolutionary relationships of six axenic non-marine cyanobacteria.</title>
        <authorList>
            <person name="Will S.E."/>
            <person name="Henke P."/>
            <person name="Boedeker C."/>
            <person name="Huang S."/>
            <person name="Brinkmann H."/>
            <person name="Rohde M."/>
            <person name="Jarek M."/>
            <person name="Friedl T."/>
            <person name="Seufert S."/>
            <person name="Schumacher M."/>
            <person name="Overmann J."/>
            <person name="Neumann-Schaal M."/>
            <person name="Petersen J."/>
        </authorList>
    </citation>
    <scope>NUCLEOTIDE SEQUENCE [LARGE SCALE GENOMIC DNA]</scope>
    <source>
        <strain evidence="2 3">SAG 39.79</strain>
    </source>
</reference>
<gene>
    <name evidence="2" type="ORF">DSM107010_65260</name>
</gene>
<sequence length="202" mass="22496">MQQLVELESAYAQAQLLSRLEISDSQRQQILNLASNIPAVWHSPTTTASERKEMLRLLVKQVALTPVDRPTRQTQVKILWHTGATSELFTPRPSIQQKLGTPVEVIQAIRELAVGRTDTEIARELNCQGFLSPKGRAFTESSVAWIRLKYKIDKPGSDPKFAHDVGIRTDGCYSTSALAAKLGVGIHTIHYWREQGIIPAEA</sequence>
<dbReference type="RefSeq" id="WP_106168952.1">
    <property type="nucleotide sequence ID" value="NZ_JAVKZF010000004.1"/>
</dbReference>
<dbReference type="InterPro" id="IPR000551">
    <property type="entry name" value="MerR-type_HTH_dom"/>
</dbReference>
<dbReference type="Proteomes" id="UP000282574">
    <property type="component" value="Unassembled WGS sequence"/>
</dbReference>
<evidence type="ECO:0000313" key="3">
    <source>
        <dbReference type="Proteomes" id="UP000282574"/>
    </source>
</evidence>
<evidence type="ECO:0000313" key="2">
    <source>
        <dbReference type="EMBL" id="RUT01432.1"/>
    </source>
</evidence>
<dbReference type="SUPFAM" id="SSF46955">
    <property type="entry name" value="Putative DNA-binding domain"/>
    <property type="match status" value="1"/>
</dbReference>
<dbReference type="InterPro" id="IPR009061">
    <property type="entry name" value="DNA-bd_dom_put_sf"/>
</dbReference>
<comment type="caution">
    <text evidence="2">The sequence shown here is derived from an EMBL/GenBank/DDBJ whole genome shotgun (WGS) entry which is preliminary data.</text>
</comment>
<dbReference type="EMBL" id="RSCK01000125">
    <property type="protein sequence ID" value="RUT01432.1"/>
    <property type="molecule type" value="Genomic_DNA"/>
</dbReference>